<name>A0A0E9WZF5_ANGAN</name>
<proteinExistence type="predicted"/>
<keyword evidence="1" id="KW-0472">Membrane</keyword>
<feature type="transmembrane region" description="Helical" evidence="1">
    <location>
        <begin position="20"/>
        <end position="37"/>
    </location>
</feature>
<evidence type="ECO:0000313" key="2">
    <source>
        <dbReference type="EMBL" id="JAH95596.1"/>
    </source>
</evidence>
<keyword evidence="1" id="KW-1133">Transmembrane helix</keyword>
<reference evidence="2" key="1">
    <citation type="submission" date="2014-11" db="EMBL/GenBank/DDBJ databases">
        <authorList>
            <person name="Amaro Gonzalez C."/>
        </authorList>
    </citation>
    <scope>NUCLEOTIDE SEQUENCE</scope>
</reference>
<sequence>MCVRERERFLIDDVSIQVKLFFLNLIAVTQIMLWFSVTCLCSSTSYLTSSISRFPGGSLVCDKQGACSDRYAYVVFIVLAVKPAELCGVGVLCCISRQPWCSGFIWVNAECFQI</sequence>
<dbReference type="AlphaFoldDB" id="A0A0E9WZF5"/>
<accession>A0A0E9WZF5</accession>
<organism evidence="2">
    <name type="scientific">Anguilla anguilla</name>
    <name type="common">European freshwater eel</name>
    <name type="synonym">Muraena anguilla</name>
    <dbReference type="NCBI Taxonomy" id="7936"/>
    <lineage>
        <taxon>Eukaryota</taxon>
        <taxon>Metazoa</taxon>
        <taxon>Chordata</taxon>
        <taxon>Craniata</taxon>
        <taxon>Vertebrata</taxon>
        <taxon>Euteleostomi</taxon>
        <taxon>Actinopterygii</taxon>
        <taxon>Neopterygii</taxon>
        <taxon>Teleostei</taxon>
        <taxon>Anguilliformes</taxon>
        <taxon>Anguillidae</taxon>
        <taxon>Anguilla</taxon>
    </lineage>
</organism>
<protein>
    <submittedName>
        <fullName evidence="2">Uncharacterized protein</fullName>
    </submittedName>
</protein>
<dbReference type="EMBL" id="GBXM01012981">
    <property type="protein sequence ID" value="JAH95596.1"/>
    <property type="molecule type" value="Transcribed_RNA"/>
</dbReference>
<evidence type="ECO:0000256" key="1">
    <source>
        <dbReference type="SAM" id="Phobius"/>
    </source>
</evidence>
<reference evidence="2" key="2">
    <citation type="journal article" date="2015" name="Fish Shellfish Immunol.">
        <title>Early steps in the European eel (Anguilla anguilla)-Vibrio vulnificus interaction in the gills: Role of the RtxA13 toxin.</title>
        <authorList>
            <person name="Callol A."/>
            <person name="Pajuelo D."/>
            <person name="Ebbesson L."/>
            <person name="Teles M."/>
            <person name="MacKenzie S."/>
            <person name="Amaro C."/>
        </authorList>
    </citation>
    <scope>NUCLEOTIDE SEQUENCE</scope>
</reference>
<keyword evidence="1" id="KW-0812">Transmembrane</keyword>